<dbReference type="InterPro" id="IPR019192">
    <property type="entry name" value="Ribosomal_mL40"/>
</dbReference>
<evidence type="ECO:0000256" key="8">
    <source>
        <dbReference type="SAM" id="Coils"/>
    </source>
</evidence>
<dbReference type="Pfam" id="PF09812">
    <property type="entry name" value="MRP-L28"/>
    <property type="match status" value="1"/>
</dbReference>
<evidence type="ECO:0000256" key="4">
    <source>
        <dbReference type="ARBA" id="ARBA00022980"/>
    </source>
</evidence>
<sequence>MFSARKTNLVAVARSFVRGKKVQSKKQGVNNPSTQKVVHQLSALSATKKQPKLIKLCPEDLVKHKTITNAWKVFQRKQRDREEEILVKQYESIKNAMEELKTLSAELFEAALNKERKFFPLEYRIPVDYPPNMPWNYDFKKALVGNSNRGTMTER</sequence>
<name>A0A4P9ZIL5_9ASCO</name>
<dbReference type="AlphaFoldDB" id="A0A4P9ZIL5"/>
<dbReference type="GO" id="GO:0005840">
    <property type="term" value="C:ribosome"/>
    <property type="evidence" value="ECO:0007669"/>
    <property type="project" value="UniProtKB-KW"/>
</dbReference>
<dbReference type="InterPro" id="IPR042831">
    <property type="entry name" value="Ribosomal_mL40_fung"/>
</dbReference>
<keyword evidence="4" id="KW-0689">Ribosomal protein</keyword>
<evidence type="ECO:0000313" key="10">
    <source>
        <dbReference type="Proteomes" id="UP000268321"/>
    </source>
</evidence>
<evidence type="ECO:0000256" key="5">
    <source>
        <dbReference type="ARBA" id="ARBA00023128"/>
    </source>
</evidence>
<proteinExistence type="inferred from homology"/>
<evidence type="ECO:0000256" key="7">
    <source>
        <dbReference type="ARBA" id="ARBA00035192"/>
    </source>
</evidence>
<feature type="coiled-coil region" evidence="8">
    <location>
        <begin position="86"/>
        <end position="113"/>
    </location>
</feature>
<keyword evidence="5" id="KW-0496">Mitochondrion</keyword>
<keyword evidence="3" id="KW-0809">Transit peptide</keyword>
<dbReference type="PANTHER" id="PTHR39150">
    <property type="entry name" value="54S RIBOSOMAL PROTEIN L28, MITOCHONDRIAL"/>
    <property type="match status" value="1"/>
</dbReference>
<comment type="similarity">
    <text evidence="2">Belongs to the mitochondrion-specific ribosomal protein mL40 family.</text>
</comment>
<dbReference type="Proteomes" id="UP000268321">
    <property type="component" value="Unassembled WGS sequence"/>
</dbReference>
<dbReference type="EMBL" id="ML004433">
    <property type="protein sequence ID" value="RKP32181.1"/>
    <property type="molecule type" value="Genomic_DNA"/>
</dbReference>
<accession>A0A4P9ZIL5</accession>
<dbReference type="GO" id="GO:0003735">
    <property type="term" value="F:structural constituent of ribosome"/>
    <property type="evidence" value="ECO:0007669"/>
    <property type="project" value="InterPro"/>
</dbReference>
<dbReference type="Gene3D" id="6.10.250.3440">
    <property type="match status" value="1"/>
</dbReference>
<evidence type="ECO:0000256" key="6">
    <source>
        <dbReference type="ARBA" id="ARBA00023274"/>
    </source>
</evidence>
<evidence type="ECO:0000313" key="9">
    <source>
        <dbReference type="EMBL" id="RKP32181.1"/>
    </source>
</evidence>
<reference evidence="10" key="1">
    <citation type="journal article" date="2018" name="Nat. Microbiol.">
        <title>Leveraging single-cell genomics to expand the fungal tree of life.</title>
        <authorList>
            <person name="Ahrendt S.R."/>
            <person name="Quandt C.A."/>
            <person name="Ciobanu D."/>
            <person name="Clum A."/>
            <person name="Salamov A."/>
            <person name="Andreopoulos B."/>
            <person name="Cheng J.F."/>
            <person name="Woyke T."/>
            <person name="Pelin A."/>
            <person name="Henrissat B."/>
            <person name="Reynolds N.K."/>
            <person name="Benny G.L."/>
            <person name="Smith M.E."/>
            <person name="James T.Y."/>
            <person name="Grigoriev I.V."/>
        </authorList>
    </citation>
    <scope>NUCLEOTIDE SEQUENCE [LARGE SCALE GENOMIC DNA]</scope>
    <source>
        <strain evidence="10">Baker2002</strain>
    </source>
</reference>
<evidence type="ECO:0000256" key="1">
    <source>
        <dbReference type="ARBA" id="ARBA00004173"/>
    </source>
</evidence>
<keyword evidence="6" id="KW-0687">Ribonucleoprotein</keyword>
<dbReference type="GO" id="GO:0032543">
    <property type="term" value="P:mitochondrial translation"/>
    <property type="evidence" value="ECO:0007669"/>
    <property type="project" value="InterPro"/>
</dbReference>
<dbReference type="GO" id="GO:0005739">
    <property type="term" value="C:mitochondrion"/>
    <property type="evidence" value="ECO:0007669"/>
    <property type="project" value="UniProtKB-SubCell"/>
</dbReference>
<comment type="subcellular location">
    <subcellularLocation>
        <location evidence="1">Mitochondrion</location>
    </subcellularLocation>
</comment>
<organism evidence="9 10">
    <name type="scientific">Metschnikowia bicuspidata</name>
    <dbReference type="NCBI Taxonomy" id="27322"/>
    <lineage>
        <taxon>Eukaryota</taxon>
        <taxon>Fungi</taxon>
        <taxon>Dikarya</taxon>
        <taxon>Ascomycota</taxon>
        <taxon>Saccharomycotina</taxon>
        <taxon>Pichiomycetes</taxon>
        <taxon>Metschnikowiaceae</taxon>
        <taxon>Metschnikowia</taxon>
    </lineage>
</organism>
<dbReference type="FunFam" id="6.10.250.3440:FF:000001">
    <property type="entry name" value="Mitochondrial ribosomal protein L40"/>
    <property type="match status" value="1"/>
</dbReference>
<evidence type="ECO:0000256" key="3">
    <source>
        <dbReference type="ARBA" id="ARBA00022946"/>
    </source>
</evidence>
<dbReference type="OrthoDB" id="2098203at2759"/>
<dbReference type="GO" id="GO:1990904">
    <property type="term" value="C:ribonucleoprotein complex"/>
    <property type="evidence" value="ECO:0007669"/>
    <property type="project" value="UniProtKB-KW"/>
</dbReference>
<keyword evidence="10" id="KW-1185">Reference proteome</keyword>
<keyword evidence="8" id="KW-0175">Coiled coil</keyword>
<protein>
    <recommendedName>
        <fullName evidence="7">Large ribosomal subunit protein mL40</fullName>
    </recommendedName>
</protein>
<dbReference type="PANTHER" id="PTHR39150:SF1">
    <property type="entry name" value="LARGE RIBOSOMAL SUBUNIT PROTEIN ML40"/>
    <property type="match status" value="1"/>
</dbReference>
<evidence type="ECO:0000256" key="2">
    <source>
        <dbReference type="ARBA" id="ARBA00009360"/>
    </source>
</evidence>
<gene>
    <name evidence="9" type="ORF">METBISCDRAFT_21698</name>
</gene>